<dbReference type="Proteomes" id="UP000254181">
    <property type="component" value="Unassembled WGS sequence"/>
</dbReference>
<evidence type="ECO:0000313" key="3">
    <source>
        <dbReference type="Proteomes" id="UP000254181"/>
    </source>
</evidence>
<dbReference type="Proteomes" id="UP000372890">
    <property type="component" value="Unassembled WGS sequence"/>
</dbReference>
<name>A0A0D6G5R5_ECOLX</name>
<sequence>MTDAEREYLIIYLIGYLLGRRLEALDIAKRML</sequence>
<evidence type="ECO:0000313" key="1">
    <source>
        <dbReference type="EMBL" id="STP17182.1"/>
    </source>
</evidence>
<evidence type="ECO:0000313" key="2">
    <source>
        <dbReference type="EMBL" id="VFS31245.1"/>
    </source>
</evidence>
<organism evidence="1 3">
    <name type="scientific">Escherichia coli</name>
    <dbReference type="NCBI Taxonomy" id="562"/>
    <lineage>
        <taxon>Bacteria</taxon>
        <taxon>Pseudomonadati</taxon>
        <taxon>Pseudomonadota</taxon>
        <taxon>Gammaproteobacteria</taxon>
        <taxon>Enterobacterales</taxon>
        <taxon>Enterobacteriaceae</taxon>
        <taxon>Escherichia</taxon>
    </lineage>
</organism>
<gene>
    <name evidence="2" type="ORF">NCTC9001_04122</name>
    <name evidence="1" type="ORF">NCTC9075_00591</name>
</gene>
<accession>A0A0D6G5R5</accession>
<evidence type="ECO:0000313" key="4">
    <source>
        <dbReference type="Proteomes" id="UP000372890"/>
    </source>
</evidence>
<reference evidence="2 4" key="2">
    <citation type="submission" date="2019-03" db="EMBL/GenBank/DDBJ databases">
        <authorList>
            <consortium name="Pathogen Informatics"/>
        </authorList>
    </citation>
    <scope>NUCLEOTIDE SEQUENCE [LARGE SCALE GENOMIC DNA]</scope>
    <source>
        <strain evidence="2 4">NCTC9001</strain>
    </source>
</reference>
<reference evidence="1 3" key="1">
    <citation type="submission" date="2018-06" db="EMBL/GenBank/DDBJ databases">
        <authorList>
            <consortium name="Pathogen Informatics"/>
            <person name="Doyle S."/>
        </authorList>
    </citation>
    <scope>NUCLEOTIDE SEQUENCE [LARGE SCALE GENOMIC DNA]</scope>
    <source>
        <strain evidence="1 3">NCTC9075</strain>
    </source>
</reference>
<protein>
    <submittedName>
        <fullName evidence="1">Uncharacterized protein</fullName>
    </submittedName>
</protein>
<dbReference type="EMBL" id="UGEM01000004">
    <property type="protein sequence ID" value="STP17182.1"/>
    <property type="molecule type" value="Genomic_DNA"/>
</dbReference>
<proteinExistence type="predicted"/>
<dbReference type="EMBL" id="CAADIS010000005">
    <property type="protein sequence ID" value="VFS31245.1"/>
    <property type="molecule type" value="Genomic_DNA"/>
</dbReference>
<dbReference type="AlphaFoldDB" id="A0A0D6G5R5"/>